<dbReference type="PROSITE" id="PS00678">
    <property type="entry name" value="WD_REPEATS_1"/>
    <property type="match status" value="1"/>
</dbReference>
<keyword evidence="4" id="KW-0677">Repeat</keyword>
<dbReference type="Pfam" id="PF21486">
    <property type="entry name" value="NUP120_helical"/>
    <property type="match status" value="1"/>
</dbReference>
<evidence type="ECO:0000256" key="5">
    <source>
        <dbReference type="ARBA" id="ARBA00023242"/>
    </source>
</evidence>
<dbReference type="InterPro" id="IPR021717">
    <property type="entry name" value="Nucleoporin_Nup160"/>
</dbReference>
<dbReference type="InterPro" id="IPR059141">
    <property type="entry name" value="Beta-prop_Nup120_160"/>
</dbReference>
<dbReference type="InterPro" id="IPR001680">
    <property type="entry name" value="WD40_rpt"/>
</dbReference>
<feature type="region of interest" description="Disordered" evidence="7">
    <location>
        <begin position="25"/>
        <end position="46"/>
    </location>
</feature>
<dbReference type="GO" id="GO:0005643">
    <property type="term" value="C:nuclear pore"/>
    <property type="evidence" value="ECO:0007669"/>
    <property type="project" value="TreeGrafter"/>
</dbReference>
<evidence type="ECO:0000259" key="10">
    <source>
        <dbReference type="Pfam" id="PF23300"/>
    </source>
</evidence>
<dbReference type="PANTHER" id="PTHR21286">
    <property type="entry name" value="NUCLEAR PORE COMPLEX PROTEIN NUP160"/>
    <property type="match status" value="1"/>
</dbReference>
<dbReference type="SUPFAM" id="SSF50998">
    <property type="entry name" value="Quinoprotein alcohol dehydrogenase-like"/>
    <property type="match status" value="1"/>
</dbReference>
<dbReference type="PROSITE" id="PS50082">
    <property type="entry name" value="WD_REPEATS_2"/>
    <property type="match status" value="1"/>
</dbReference>
<gene>
    <name evidence="11" type="ORF">Tdes44962_MAKER04533</name>
</gene>
<evidence type="ECO:0000256" key="6">
    <source>
        <dbReference type="PROSITE-ProRule" id="PRU00221"/>
    </source>
</evidence>
<dbReference type="Pfam" id="PF23300">
    <property type="entry name" value="HEAT_Nup120"/>
    <property type="match status" value="1"/>
</dbReference>
<evidence type="ECO:0000256" key="4">
    <source>
        <dbReference type="ARBA" id="ARBA00022737"/>
    </source>
</evidence>
<dbReference type="AlphaFoldDB" id="A0A9W7SMC7"/>
<evidence type="ECO:0000256" key="2">
    <source>
        <dbReference type="ARBA" id="ARBA00022448"/>
    </source>
</evidence>
<proteinExistence type="predicted"/>
<feature type="domain" description="Nucleoporin Nup120/160 beta-propeller" evidence="8">
    <location>
        <begin position="79"/>
        <end position="617"/>
    </location>
</feature>
<dbReference type="Pfam" id="PF11715">
    <property type="entry name" value="Beta-prop_Nup120_160"/>
    <property type="match status" value="1"/>
</dbReference>
<keyword evidence="12" id="KW-1185">Reference proteome</keyword>
<evidence type="ECO:0000313" key="11">
    <source>
        <dbReference type="EMBL" id="KAH9823681.1"/>
    </source>
</evidence>
<comment type="caution">
    <text evidence="11">The sequence shown here is derived from an EMBL/GenBank/DDBJ whole genome shotgun (WGS) entry which is preliminary data.</text>
</comment>
<feature type="repeat" description="WD" evidence="6">
    <location>
        <begin position="255"/>
        <end position="296"/>
    </location>
</feature>
<dbReference type="InterPro" id="IPR015943">
    <property type="entry name" value="WD40/YVTN_repeat-like_dom_sf"/>
</dbReference>
<feature type="domain" description="Nucleoporin nup120-like HEAT repeat" evidence="10">
    <location>
        <begin position="914"/>
        <end position="1112"/>
    </location>
</feature>
<dbReference type="GO" id="GO:0017056">
    <property type="term" value="F:structural constituent of nuclear pore"/>
    <property type="evidence" value="ECO:0007669"/>
    <property type="project" value="TreeGrafter"/>
</dbReference>
<keyword evidence="5" id="KW-0539">Nucleus</keyword>
<dbReference type="InterPro" id="IPR048884">
    <property type="entry name" value="Nup120_helical"/>
</dbReference>
<dbReference type="InterPro" id="IPR019775">
    <property type="entry name" value="WD40_repeat_CS"/>
</dbReference>
<protein>
    <submittedName>
        <fullName evidence="11">Nucleoporin</fullName>
    </submittedName>
</protein>
<dbReference type="InterPro" id="IPR056548">
    <property type="entry name" value="HEAT_Nup120"/>
</dbReference>
<name>A0A9W7SMC7_9PEZI</name>
<evidence type="ECO:0000256" key="3">
    <source>
        <dbReference type="ARBA" id="ARBA00022574"/>
    </source>
</evidence>
<reference evidence="11 12" key="2">
    <citation type="journal article" date="2021" name="Curr. Genet.">
        <title>Genetic response to nitrogen starvation in the aggressive Eucalyptus foliar pathogen Teratosphaeria destructans.</title>
        <authorList>
            <person name="Havenga M."/>
            <person name="Wingfield B.D."/>
            <person name="Wingfield M.J."/>
            <person name="Dreyer L.L."/>
            <person name="Roets F."/>
            <person name="Aylward J."/>
        </authorList>
    </citation>
    <scope>NUCLEOTIDE SEQUENCE [LARGE SCALE GENOMIC DNA]</scope>
    <source>
        <strain evidence="11">CMW44962</strain>
    </source>
</reference>
<dbReference type="Gene3D" id="2.130.10.10">
    <property type="entry name" value="YVTN repeat-like/Quinoprotein amine dehydrogenase"/>
    <property type="match status" value="1"/>
</dbReference>
<evidence type="ECO:0000313" key="12">
    <source>
        <dbReference type="Proteomes" id="UP001138500"/>
    </source>
</evidence>
<evidence type="ECO:0000256" key="1">
    <source>
        <dbReference type="ARBA" id="ARBA00004123"/>
    </source>
</evidence>
<dbReference type="EMBL" id="RIBY02002178">
    <property type="protein sequence ID" value="KAH9823681.1"/>
    <property type="molecule type" value="Genomic_DNA"/>
</dbReference>
<reference evidence="11 12" key="1">
    <citation type="journal article" date="2018" name="IMA Fungus">
        <title>IMA Genome-F 10: Nine draft genome sequences of Claviceps purpurea s.lat., including C. arundinis, C. humidiphila, and C. cf. spartinae, pseudomolecules for the pitch canker pathogen Fusarium circinatum, draft genome of Davidsoniella eucalypti, Grosmannia galeiformis, Quambalaria eucalypti, and Teratosphaeria destructans.</title>
        <authorList>
            <person name="Wingfield B.D."/>
            <person name="Liu M."/>
            <person name="Nguyen H.D."/>
            <person name="Lane F.A."/>
            <person name="Morgan S.W."/>
            <person name="De Vos L."/>
            <person name="Wilken P.M."/>
            <person name="Duong T.A."/>
            <person name="Aylward J."/>
            <person name="Coetzee M.P."/>
            <person name="Dadej K."/>
            <person name="De Beer Z.W."/>
            <person name="Findlay W."/>
            <person name="Havenga M."/>
            <person name="Kolarik M."/>
            <person name="Menzies J.G."/>
            <person name="Naidoo K."/>
            <person name="Pochopski O."/>
            <person name="Shoukouhi P."/>
            <person name="Santana Q.C."/>
            <person name="Seifert K.A."/>
            <person name="Soal N."/>
            <person name="Steenkamp E.T."/>
            <person name="Tatham C.T."/>
            <person name="van der Nest M.A."/>
            <person name="Wingfield M.J."/>
        </authorList>
    </citation>
    <scope>NUCLEOTIDE SEQUENCE [LARGE SCALE GENOMIC DNA]</scope>
    <source>
        <strain evidence="11">CMW44962</strain>
    </source>
</reference>
<dbReference type="PANTHER" id="PTHR21286:SF0">
    <property type="entry name" value="NUCLEAR PORE COMPLEX PROTEIN NUP160"/>
    <property type="match status" value="1"/>
</dbReference>
<evidence type="ECO:0000256" key="7">
    <source>
        <dbReference type="SAM" id="MobiDB-lite"/>
    </source>
</evidence>
<organism evidence="11 12">
    <name type="scientific">Teratosphaeria destructans</name>
    <dbReference type="NCBI Taxonomy" id="418781"/>
    <lineage>
        <taxon>Eukaryota</taxon>
        <taxon>Fungi</taxon>
        <taxon>Dikarya</taxon>
        <taxon>Ascomycota</taxon>
        <taxon>Pezizomycotina</taxon>
        <taxon>Dothideomycetes</taxon>
        <taxon>Dothideomycetidae</taxon>
        <taxon>Mycosphaerellales</taxon>
        <taxon>Teratosphaeriaceae</taxon>
        <taxon>Teratosphaeria</taxon>
    </lineage>
</organism>
<keyword evidence="2" id="KW-0813">Transport</keyword>
<dbReference type="Proteomes" id="UP001138500">
    <property type="component" value="Unassembled WGS sequence"/>
</dbReference>
<feature type="domain" description="Nucleoporin Nup120 helical" evidence="9">
    <location>
        <begin position="699"/>
        <end position="821"/>
    </location>
</feature>
<dbReference type="InterPro" id="IPR011047">
    <property type="entry name" value="Quinoprotein_ADH-like_sf"/>
</dbReference>
<keyword evidence="3 6" id="KW-0853">WD repeat</keyword>
<evidence type="ECO:0000259" key="9">
    <source>
        <dbReference type="Pfam" id="PF21486"/>
    </source>
</evidence>
<dbReference type="OrthoDB" id="67716at2759"/>
<sequence>MAPTPILFTKTALQPVPASPSHILEIDSNGSPPSKQLLARAGSKRGHDEISGLDEEQYARKHLATDGGVFFRSKARTPRSFAWRVLDDRKTLEVQNVDLVKTTSTDEGASWLTFRLSFGGAAALRNGIAFADAVGSDALDVYVLTEAKELLAFTLKRDLLTRGSVPDNLETSAVVKRWSSSSLSFRHPWRIHAVSSLEVVVALADGGLLRLTRHANENGSQWHDSLLSEGGWGGALTLRKLNPLARRQTVRHGDLDLALDAVVDLAKSPDGKYLWTVSLDHWLRAWNTETGKVVAKHDLLGEEVDGEAEKKRQQYAMGGQQGRLLQIVQLPKDATDGDEMAVNRADDYCIVLHSPKDHQIKFYRVHYTLTAGEEGVRCEDLQPRTQLVPPVDQMMNTNIWYLEDFCVQPGVEWFGSRLWLRARSGAVCRVFNLTFDLLDQAGALSGLREQWQSGWVAVSAGSSTTDELRLLADFPGDLDYTSSLSSTPTEKWLAFIFYPGRFSLASIETALHIYRKGRGLQTASSMGLHQQQEPLLERLTSSITSKVLLRRGLDDQPDYDRFQQDIQAQWHTFYSLLSHLHNRRHESVGFAFDAEDGLLWHILADFVAPVRALSGLEKHVANIDILSRSSDPKHAVENAGALYGDIYQEQMVAHDETKNEGVYLSRLLSAARELRRSLSPSARSKLAEGAAIDALVFDSESQAGRAAAMFERAGFDSEVSDEDYDALQAAVECLGGIGALTDDHLMAILGWLELEGTEKGLIKAKSTICSFGVKTTVEIARETLDFHRNIILDLLALVVFMSGAFEQDELEENFNAEDMYEHAMMHLRRTELLSWLAKSESESTQIIPTSAHSDQEAELTTRVTLLEDIFIGDWKFVRTQQGHLAMAEAITASAKAWSQGIDLRDWDGITGHMLSFLLKHKEVELAQDFLRFTTGETAWSSYLRGRLHISTGQYAQATIDLKAAAEVLSSEGPMDTANFLAADERNYFGSGHAEYFQHVAALFERCRAWSYVADCAGLALEHAQWVPNFAQRMAEIDSIKNANNSPAQRRMQAGGEEVHLLKLMHTRNEILGRLFTALRETGRWREAYEALAKIVGPPLQRSNLKKLIDGMIKQGDAVPELLALPFEGQLAIEADKVLAEAAKKNLAARSSGAPTAVQILYAFRAQRSDFRGAAEILYEHLQDLRTSQNHRRAVQDPEDETLPQLYVLLINTLACAGEDEAYLLAQGTGLGAKRRLVTLDELRREYAVELDKRSDMLHGRYALVGDESMDVL</sequence>
<evidence type="ECO:0000259" key="8">
    <source>
        <dbReference type="Pfam" id="PF11715"/>
    </source>
</evidence>
<accession>A0A9W7SMC7</accession>
<comment type="subcellular location">
    <subcellularLocation>
        <location evidence="1">Nucleus</location>
    </subcellularLocation>
</comment>